<name>A0A7D6VTG2_9CLOT</name>
<protein>
    <recommendedName>
        <fullName evidence="1">ESAT-6-like protein</fullName>
    </recommendedName>
</protein>
<dbReference type="EMBL" id="CP059378">
    <property type="protein sequence ID" value="QLY81488.1"/>
    <property type="molecule type" value="Genomic_DNA"/>
</dbReference>
<accession>A0A7D6VTG2</accession>
<dbReference type="InterPro" id="IPR036689">
    <property type="entry name" value="ESAT-6-like_sf"/>
</dbReference>
<evidence type="ECO:0000313" key="3">
    <source>
        <dbReference type="Proteomes" id="UP000512286"/>
    </source>
</evidence>
<gene>
    <name evidence="2" type="ORF">HZF06_07860</name>
</gene>
<dbReference type="Pfam" id="PF06013">
    <property type="entry name" value="WXG100"/>
    <property type="match status" value="1"/>
</dbReference>
<evidence type="ECO:0000313" key="2">
    <source>
        <dbReference type="EMBL" id="QLY81488.1"/>
    </source>
</evidence>
<dbReference type="AlphaFoldDB" id="A0A7D6VTG2"/>
<dbReference type="KEGG" id="cint:HZF06_07860"/>
<dbReference type="NCBIfam" id="TIGR03930">
    <property type="entry name" value="WXG100_ESAT6"/>
    <property type="match status" value="1"/>
</dbReference>
<dbReference type="Proteomes" id="UP000512286">
    <property type="component" value="Chromosome"/>
</dbReference>
<evidence type="ECO:0000256" key="1">
    <source>
        <dbReference type="RuleBase" id="RU362001"/>
    </source>
</evidence>
<dbReference type="InterPro" id="IPR010310">
    <property type="entry name" value="T7SS_ESAT-6-like"/>
</dbReference>
<organism evidence="2 3">
    <name type="scientific">Clostridium intestinale</name>
    <dbReference type="NCBI Taxonomy" id="36845"/>
    <lineage>
        <taxon>Bacteria</taxon>
        <taxon>Bacillati</taxon>
        <taxon>Bacillota</taxon>
        <taxon>Clostridia</taxon>
        <taxon>Eubacteriales</taxon>
        <taxon>Clostridiaceae</taxon>
        <taxon>Clostridium</taxon>
    </lineage>
</organism>
<dbReference type="Gene3D" id="1.10.287.1060">
    <property type="entry name" value="ESAT-6-like"/>
    <property type="match status" value="1"/>
</dbReference>
<comment type="similarity">
    <text evidence="1">Belongs to the WXG100 family.</text>
</comment>
<dbReference type="RefSeq" id="WP_181603061.1">
    <property type="nucleotide sequence ID" value="NZ_CP059378.1"/>
</dbReference>
<proteinExistence type="inferred from homology"/>
<reference evidence="2 3" key="1">
    <citation type="submission" date="2020-07" db="EMBL/GenBank/DDBJ databases">
        <title>Electron transfer.</title>
        <authorList>
            <person name="Huang L."/>
            <person name="Liu X."/>
            <person name="Zhou S."/>
        </authorList>
    </citation>
    <scope>NUCLEOTIDE SEQUENCE [LARGE SCALE GENOMIC DNA]</scope>
    <source>
        <strain evidence="2 3">Lx1</strain>
    </source>
</reference>
<sequence>MAGNIKITPQELRASSNKFKSKASEIEGTIRQLDSEVKKLSSSWAGAAQSTFFQTFDQLAKGPMKQFVTVTQQISQQLADVAKTMEEVDKQIASKLKL</sequence>
<dbReference type="SUPFAM" id="SSF140453">
    <property type="entry name" value="EsxAB dimer-like"/>
    <property type="match status" value="1"/>
</dbReference>